<evidence type="ECO:0000259" key="15">
    <source>
        <dbReference type="Pfam" id="PF01488"/>
    </source>
</evidence>
<proteinExistence type="inferred from homology"/>
<dbReference type="SUPFAM" id="SSF69075">
    <property type="entry name" value="Glutamyl tRNA-reductase dimerization domain"/>
    <property type="match status" value="1"/>
</dbReference>
<feature type="binding site" evidence="8 11">
    <location>
        <begin position="184"/>
        <end position="189"/>
    </location>
    <ligand>
        <name>NADP(+)</name>
        <dbReference type="ChEBI" id="CHEBI:58349"/>
    </ligand>
</feature>
<evidence type="ECO:0000256" key="5">
    <source>
        <dbReference type="ARBA" id="ARBA00023002"/>
    </source>
</evidence>
<evidence type="ECO:0000313" key="17">
    <source>
        <dbReference type="EMBL" id="RZN63200.1"/>
    </source>
</evidence>
<reference evidence="17 18" key="1">
    <citation type="journal article" date="2019" name="Nat. Microbiol.">
        <title>Wide diversity of methane and short-chain alkane metabolisms in uncultured archaea.</title>
        <authorList>
            <person name="Borrel G."/>
            <person name="Adam P.S."/>
            <person name="McKay L.J."/>
            <person name="Chen L.X."/>
            <person name="Sierra-Garcia I.N."/>
            <person name="Sieber C.M."/>
            <person name="Letourneur Q."/>
            <person name="Ghozlane A."/>
            <person name="Andersen G.L."/>
            <person name="Li W.J."/>
            <person name="Hallam S.J."/>
            <person name="Muyzer G."/>
            <person name="de Oliveira V.M."/>
            <person name="Inskeep W.P."/>
            <person name="Banfield J.F."/>
            <person name="Gribaldo S."/>
        </authorList>
    </citation>
    <scope>NUCLEOTIDE SEQUENCE [LARGE SCALE GENOMIC DNA]</scope>
    <source>
        <strain evidence="17">NM4</strain>
    </source>
</reference>
<feature type="domain" description="Quinate/shikimate 5-dehydrogenase/glutamyl-tRNA reductase" evidence="15">
    <location>
        <begin position="166"/>
        <end position="298"/>
    </location>
</feature>
<dbReference type="FunFam" id="3.40.50.720:FF:000031">
    <property type="entry name" value="Glutamyl-tRNA reductase"/>
    <property type="match status" value="1"/>
</dbReference>
<keyword evidence="6 8" id="KW-0627">Porphyrin biosynthesis</keyword>
<dbReference type="InterPro" id="IPR036453">
    <property type="entry name" value="GluRdtase_dimer_dom_sf"/>
</dbReference>
<comment type="pathway">
    <text evidence="1 8 13">Porphyrin-containing compound metabolism; protoporphyrin-IX biosynthesis; 5-aminolevulinate from L-glutamyl-tRNA(Glu): step 1/2.</text>
</comment>
<feature type="binding site" evidence="8 10">
    <location>
        <position position="115"/>
    </location>
    <ligand>
        <name>substrate</name>
    </ligand>
</feature>
<dbReference type="FunFam" id="3.30.460.30:FF:000001">
    <property type="entry name" value="Glutamyl-tRNA reductase"/>
    <property type="match status" value="1"/>
</dbReference>
<dbReference type="SUPFAM" id="SSF51735">
    <property type="entry name" value="NAD(P)-binding Rossmann-fold domains"/>
    <property type="match status" value="1"/>
</dbReference>
<dbReference type="NCBIfam" id="TIGR01035">
    <property type="entry name" value="hemA"/>
    <property type="match status" value="1"/>
</dbReference>
<protein>
    <recommendedName>
        <fullName evidence="3 8">Glutamyl-tRNA reductase</fullName>
        <shortName evidence="8">GluTR</shortName>
        <ecNumber evidence="3 8">1.2.1.70</ecNumber>
    </recommendedName>
</protein>
<sequence>MGYIAVAMMNYKMFPLYRIEKAFLKNKETALRRISSINGITGTVLIQTCNRVEIFLETEIRDLSDVIKAWEELSGDRKLSQDVEIAWEEEAIRHLFRLAAGLESMAIGENEILHQIKEAYILSSKLSLLSRDLRSIFDEALKVGKRVRSSTSLGKKRISIAEMAVEVAERILGGLQDRVIMVIGAGETGSAVIENINMRNKRNLRIMIANRTYDRAVQLANSFGGIALKLDDVDRFLPVVDVVFVTTSAPHYIITKERASKLEGRSTLIFDLSMPRNVDPEASRIKGIKVVTIDDLREYLDEEASKKLEDIKRAEDFVEKSLENFLEKRRRSWAEEIISNFCRMVEEARKEELMEAIRILGCDEETAKVMDRMSKAMIKRIVGCLVDNLRRNLPSIDRATIELILSDYTKKEKSRRLG</sequence>
<dbReference type="UniPathway" id="UPA00251">
    <property type="reaction ID" value="UER00316"/>
</dbReference>
<comment type="miscellaneous">
    <text evidence="8">During catalysis, the active site Cys acts as a nucleophile attacking the alpha-carbonyl group of tRNA-bound glutamate with the formation of a thioester intermediate between enzyme and glutamate, and the concomitant release of tRNA(Glu). The thioester intermediate is finally reduced by direct hydride transfer from NADPH, to form the product GSA.</text>
</comment>
<dbReference type="Pfam" id="PF01488">
    <property type="entry name" value="Shikimate_DH"/>
    <property type="match status" value="1"/>
</dbReference>
<dbReference type="AlphaFoldDB" id="A0A520KPE5"/>
<organism evidence="17 18">
    <name type="scientific">Candidatus Methanodesulfokora washburnensis</name>
    <dbReference type="NCBI Taxonomy" id="2478471"/>
    <lineage>
        <taxon>Archaea</taxon>
        <taxon>Thermoproteota</taxon>
        <taxon>Candidatus Korarchaeia</taxon>
        <taxon>Candidatus Korarchaeia incertae sedis</taxon>
        <taxon>Candidatus Methanodesulfokora</taxon>
    </lineage>
</organism>
<evidence type="ECO:0000256" key="6">
    <source>
        <dbReference type="ARBA" id="ARBA00023244"/>
    </source>
</evidence>
<feature type="binding site" evidence="8 10">
    <location>
        <begin position="48"/>
        <end position="51"/>
    </location>
    <ligand>
        <name>substrate</name>
    </ligand>
</feature>
<dbReference type="Gene3D" id="3.30.460.30">
    <property type="entry name" value="Glutamyl-tRNA reductase, N-terminal domain"/>
    <property type="match status" value="1"/>
</dbReference>
<feature type="domain" description="Glutamyl-tRNA reductase N-terminal" evidence="16">
    <location>
        <begin position="9"/>
        <end position="151"/>
    </location>
</feature>
<dbReference type="Gene3D" id="3.40.50.720">
    <property type="entry name" value="NAD(P)-binding Rossmann-like Domain"/>
    <property type="match status" value="1"/>
</dbReference>
<feature type="active site" description="Nucleophile" evidence="8 9">
    <location>
        <position position="49"/>
    </location>
</feature>
<evidence type="ECO:0000259" key="16">
    <source>
        <dbReference type="Pfam" id="PF05201"/>
    </source>
</evidence>
<dbReference type="InterPro" id="IPR015895">
    <property type="entry name" value="4pyrrol_synth_GluRdtase_N"/>
</dbReference>
<evidence type="ECO:0000256" key="12">
    <source>
        <dbReference type="PIRSR" id="PIRSR000445-4"/>
    </source>
</evidence>
<comment type="caution">
    <text evidence="17">The sequence shown here is derived from an EMBL/GenBank/DDBJ whole genome shotgun (WGS) entry which is preliminary data.</text>
</comment>
<dbReference type="PIRSF" id="PIRSF000445">
    <property type="entry name" value="4pyrrol_synth_GluRdtase"/>
    <property type="match status" value="1"/>
</dbReference>
<comment type="catalytic activity">
    <reaction evidence="7 8 13">
        <text>(S)-4-amino-5-oxopentanoate + tRNA(Glu) + NADP(+) = L-glutamyl-tRNA(Glu) + NADPH + H(+)</text>
        <dbReference type="Rhea" id="RHEA:12344"/>
        <dbReference type="Rhea" id="RHEA-COMP:9663"/>
        <dbReference type="Rhea" id="RHEA-COMP:9680"/>
        <dbReference type="ChEBI" id="CHEBI:15378"/>
        <dbReference type="ChEBI" id="CHEBI:57501"/>
        <dbReference type="ChEBI" id="CHEBI:57783"/>
        <dbReference type="ChEBI" id="CHEBI:58349"/>
        <dbReference type="ChEBI" id="CHEBI:78442"/>
        <dbReference type="ChEBI" id="CHEBI:78520"/>
        <dbReference type="EC" id="1.2.1.70"/>
    </reaction>
</comment>
<evidence type="ECO:0000256" key="11">
    <source>
        <dbReference type="PIRSR" id="PIRSR000445-3"/>
    </source>
</evidence>
<keyword evidence="4 8" id="KW-0521">NADP</keyword>
<name>A0A520KPE5_9CREN</name>
<dbReference type="GO" id="GO:0050661">
    <property type="term" value="F:NADP binding"/>
    <property type="evidence" value="ECO:0007669"/>
    <property type="project" value="InterPro"/>
</dbReference>
<evidence type="ECO:0000256" key="9">
    <source>
        <dbReference type="PIRSR" id="PIRSR000445-1"/>
    </source>
</evidence>
<dbReference type="PANTHER" id="PTHR43013">
    <property type="entry name" value="GLUTAMYL-TRNA REDUCTASE"/>
    <property type="match status" value="1"/>
</dbReference>
<dbReference type="InterPro" id="IPR036291">
    <property type="entry name" value="NAD(P)-bd_dom_sf"/>
</dbReference>
<accession>A0A520KPE5</accession>
<comment type="function">
    <text evidence="8">Catalyzes the NADPH-dependent reduction of glutamyl-tRNA(Glu) to glutamate 1-semialdehyde (GSA).</text>
</comment>
<feature type="binding site" evidence="8 10">
    <location>
        <begin position="109"/>
        <end position="111"/>
    </location>
    <ligand>
        <name>substrate</name>
    </ligand>
</feature>
<dbReference type="Pfam" id="PF00745">
    <property type="entry name" value="GlutR_dimer"/>
    <property type="match status" value="1"/>
</dbReference>
<dbReference type="InterPro" id="IPR006151">
    <property type="entry name" value="Shikm_DH/Glu-tRNA_Rdtase"/>
</dbReference>
<keyword evidence="5 8" id="KW-0560">Oxidoreductase</keyword>
<feature type="site" description="Important for activity" evidence="8 12">
    <location>
        <position position="94"/>
    </location>
</feature>
<evidence type="ECO:0000313" key="18">
    <source>
        <dbReference type="Proteomes" id="UP000316217"/>
    </source>
</evidence>
<dbReference type="InterPro" id="IPR000343">
    <property type="entry name" value="4pyrrol_synth_GluRdtase"/>
</dbReference>
<evidence type="ECO:0000256" key="3">
    <source>
        <dbReference type="ARBA" id="ARBA00012970"/>
    </source>
</evidence>
<dbReference type="Proteomes" id="UP000316217">
    <property type="component" value="Unassembled WGS sequence"/>
</dbReference>
<dbReference type="Pfam" id="PF05201">
    <property type="entry name" value="GlutR_N"/>
    <property type="match status" value="1"/>
</dbReference>
<dbReference type="GO" id="GO:0008883">
    <property type="term" value="F:glutamyl-tRNA reductase activity"/>
    <property type="evidence" value="ECO:0007669"/>
    <property type="project" value="UniProtKB-UniRule"/>
</dbReference>
<evidence type="ECO:0000256" key="8">
    <source>
        <dbReference type="HAMAP-Rule" id="MF_00087"/>
    </source>
</evidence>
<evidence type="ECO:0000256" key="4">
    <source>
        <dbReference type="ARBA" id="ARBA00022857"/>
    </source>
</evidence>
<comment type="domain">
    <text evidence="8">Possesses an unusual extended V-shaped dimeric structure with each monomer consisting of three distinct domains arranged along a curved 'spinal' alpha-helix. The N-terminal catalytic domain specifically recognizes the glutamate moiety of the substrate. The second domain is the NADPH-binding domain, and the third C-terminal domain is responsible for dimerization.</text>
</comment>
<evidence type="ECO:0000256" key="13">
    <source>
        <dbReference type="RuleBase" id="RU000584"/>
    </source>
</evidence>
<comment type="subunit">
    <text evidence="8">Homodimer.</text>
</comment>
<comment type="similarity">
    <text evidence="2 8 13">Belongs to the glutamyl-tRNA reductase family.</text>
</comment>
<feature type="binding site" evidence="8 10">
    <location>
        <position position="104"/>
    </location>
    <ligand>
        <name>substrate</name>
    </ligand>
</feature>
<dbReference type="GO" id="GO:0019353">
    <property type="term" value="P:protoporphyrinogen IX biosynthetic process from glutamate"/>
    <property type="evidence" value="ECO:0007669"/>
    <property type="project" value="TreeGrafter"/>
</dbReference>
<dbReference type="InterPro" id="IPR015896">
    <property type="entry name" value="4pyrrol_synth_GluRdtase_dimer"/>
</dbReference>
<gene>
    <name evidence="8 17" type="primary">hemA</name>
    <name evidence="17" type="ORF">EF810_01235</name>
</gene>
<dbReference type="HAMAP" id="MF_00087">
    <property type="entry name" value="Glu_tRNA_reductase"/>
    <property type="match status" value="1"/>
</dbReference>
<evidence type="ECO:0000259" key="14">
    <source>
        <dbReference type="Pfam" id="PF00745"/>
    </source>
</evidence>
<evidence type="ECO:0000256" key="10">
    <source>
        <dbReference type="PIRSR" id="PIRSR000445-2"/>
    </source>
</evidence>
<dbReference type="EMBL" id="RXII01000021">
    <property type="protein sequence ID" value="RZN63200.1"/>
    <property type="molecule type" value="Genomic_DNA"/>
</dbReference>
<dbReference type="SUPFAM" id="SSF69742">
    <property type="entry name" value="Glutamyl tRNA-reductase catalytic, N-terminal domain"/>
    <property type="match status" value="1"/>
</dbReference>
<feature type="domain" description="Tetrapyrrole biosynthesis glutamyl-tRNA reductase dimerisation" evidence="14">
    <location>
        <begin position="313"/>
        <end position="392"/>
    </location>
</feature>
<evidence type="ECO:0000256" key="7">
    <source>
        <dbReference type="ARBA" id="ARBA00047464"/>
    </source>
</evidence>
<dbReference type="PANTHER" id="PTHR43013:SF1">
    <property type="entry name" value="GLUTAMYL-TRNA REDUCTASE"/>
    <property type="match status" value="1"/>
</dbReference>
<dbReference type="InterPro" id="IPR036343">
    <property type="entry name" value="GluRdtase_N_sf"/>
</dbReference>
<evidence type="ECO:0000256" key="1">
    <source>
        <dbReference type="ARBA" id="ARBA00005059"/>
    </source>
</evidence>
<evidence type="ECO:0000256" key="2">
    <source>
        <dbReference type="ARBA" id="ARBA00005916"/>
    </source>
</evidence>
<dbReference type="EC" id="1.2.1.70" evidence="3 8"/>